<gene>
    <name evidence="2" type="ORF">G6011_06179</name>
</gene>
<feature type="compositionally biased region" description="Acidic residues" evidence="1">
    <location>
        <begin position="1111"/>
        <end position="1127"/>
    </location>
</feature>
<feature type="region of interest" description="Disordered" evidence="1">
    <location>
        <begin position="869"/>
        <end position="912"/>
    </location>
</feature>
<reference evidence="2" key="1">
    <citation type="submission" date="2021-07" db="EMBL/GenBank/DDBJ databases">
        <title>Genome Resource of American Ginseng Black Spot Pathogen Alternaria panax.</title>
        <authorList>
            <person name="Qiu C."/>
            <person name="Wang W."/>
            <person name="Liu Z."/>
        </authorList>
    </citation>
    <scope>NUCLEOTIDE SEQUENCE</scope>
    <source>
        <strain evidence="2">BNCC115425</strain>
    </source>
</reference>
<feature type="compositionally biased region" description="Polar residues" evidence="1">
    <location>
        <begin position="1497"/>
        <end position="1506"/>
    </location>
</feature>
<feature type="region of interest" description="Disordered" evidence="1">
    <location>
        <begin position="1415"/>
        <end position="1594"/>
    </location>
</feature>
<feature type="compositionally biased region" description="Basic and acidic residues" evidence="1">
    <location>
        <begin position="1275"/>
        <end position="1395"/>
    </location>
</feature>
<evidence type="ECO:0000256" key="1">
    <source>
        <dbReference type="SAM" id="MobiDB-lite"/>
    </source>
</evidence>
<evidence type="ECO:0000313" key="3">
    <source>
        <dbReference type="Proteomes" id="UP001199106"/>
    </source>
</evidence>
<feature type="compositionally biased region" description="Basic and acidic residues" evidence="1">
    <location>
        <begin position="1202"/>
        <end position="1213"/>
    </location>
</feature>
<feature type="region of interest" description="Disordered" evidence="1">
    <location>
        <begin position="1228"/>
        <end position="1399"/>
    </location>
</feature>
<feature type="region of interest" description="Disordered" evidence="1">
    <location>
        <begin position="1163"/>
        <end position="1214"/>
    </location>
</feature>
<dbReference type="EMBL" id="JAANER010000005">
    <property type="protein sequence ID" value="KAG9189311.1"/>
    <property type="molecule type" value="Genomic_DNA"/>
</dbReference>
<sequence length="1624" mass="183573">MDMKESKFWPPLHAKFRYPGQWPFSDAVTTRVCRHAGREASAMLYVALHKNRADGKDINAALRAVYYEPFVYWDWHGIDAEDKGASKHKKQLVWERQRGFTAAESEEYGYKYPQAAWYQFRDLINKNAERRRWVKRIAVAHWMNVEDLTWIFQNLTSLEALDLSDIALFTVEPYKGYANEPPKTMSDTWSHFFLRMPSNSPARKTALRLKWLGLPDFRDDSLEAPRTILVDFLPSCKNLQILSIRGKYREEIPPPNLSGHEYVCEFIRGIKTYTPASVTALELRLSIPFLHELLVALHTEDRLNINQIRLDIGAWTQVYPLRITSEAISDNHVVSAASKAARKARFDIYEQQHNELLSTSSKWLLPAPAPEEDTPDTSDELASPGIPAFEKPDARPVFRYEPYNAKGGSDIREYSCHRGKLASRRKCLNKDKNHHKEMLGSLERTHVNSLPSMLVKLHDASRTAASQDYSIYSLKPEWQTNSTTPLHPFTMIQKYQPVPTLSMDQGRDYKEPTADRLKEAYAWLNTTFAWRPIFDWDYFVSSGRETVKGNLDIAFSSIHQQYKLGNPTKKNNEVLIGEVAKQFQIMRDAGIPIHLLLGCRNSDESSLYWGWPYDSDKWEQSLKAPLDAGLAPVVAHIDTLSIFYDLRNPLDEQRLEEIDEKQPYRRPDACCPRPEDPWRLTKNSPFKKQWQDRPSRICKRKTQKTANKKLLGGKSCVPLASNLTSCPPAGEYADENPCDDPETDRSIPETLHQIARHAAFEREAIMWQRFWTKYAPQMTNLKELRVRMPQNFDGVGSWSLCKLLTPRKNWIMFGYADERGHMQTEEDLLHHVADDYNLHIHAAQDKVWPAGRFVRRSWISWTPDHTDTAGVVLHGGTGEAESPTPHPPPSNKSTDQHKTSKPAEVKREKEQLAKAVKQARETARKEQELEASLPLPSLDCLVKNTPAIIPTSEDIEERLTGTYGRHIRGVAQKTWRAEMRGYIEQLEEGALARNETVYSLYKKSTEAQVDEATIKRNVLRDTRELLRKRMQDFRPEEVFAPCDPTERANGLELVKHTTDYAVEERKRRGEPEKEDVDQLEKPKSELPSTNTTADALPGGPQQPRATPIEISSEESSSESMSSDEDDPQPVKFAPAVSTKRITATQTVTAMQSAEVVHTSQIAQTAQTQQQDPTVRQPELAQQLANSMTTGQTPKIPKFGSKANKEPIEGDRAVHQTTVGFSFGFAQEAANEKAAKEKSRSDGQVAENKKLLGEKEAAVAKEAANTKAAEKAGVAAERKDSEEKQKSDELKKQNDEIKRQAAADKKRAKEIEAAAKKTAADEKAAKEEAELKAKEVKNKADAEKKELRRQVDEEKKKARDDVAATKKKAKDDIAAEKKRTAEKEAARKEAEQKAADEAAEATKIAAIKARAVAATIKTVNNESTPDIVETIEQPHPAKPTKKLTKSPKTPKGTKRKQPSPDPSDEDAVNEPKPVKKSRPSKGATTTSTPVRRSERLRTQTPAKTPTPQVKFPSDMSVTESSEDDTNFDNRQKKGKKVKKEPENVDEYKPPGSTKKRTPTKGTKTVLGKVIGGKATTPVKGKGKGRKKVADEEDEEVEEIVKTKPIKMSVKKKAKKADEDDDEFER</sequence>
<proteinExistence type="predicted"/>
<feature type="compositionally biased region" description="Low complexity" evidence="1">
    <location>
        <begin position="1259"/>
        <end position="1274"/>
    </location>
</feature>
<evidence type="ECO:0000313" key="2">
    <source>
        <dbReference type="EMBL" id="KAG9189311.1"/>
    </source>
</evidence>
<name>A0AAD4I9A0_9PLEO</name>
<comment type="caution">
    <text evidence="2">The sequence shown here is derived from an EMBL/GenBank/DDBJ whole genome shotgun (WGS) entry which is preliminary data.</text>
</comment>
<dbReference type="Proteomes" id="UP001199106">
    <property type="component" value="Unassembled WGS sequence"/>
</dbReference>
<accession>A0AAD4I9A0</accession>
<keyword evidence="3" id="KW-1185">Reference proteome</keyword>
<organism evidence="2 3">
    <name type="scientific">Alternaria panax</name>
    <dbReference type="NCBI Taxonomy" id="48097"/>
    <lineage>
        <taxon>Eukaryota</taxon>
        <taxon>Fungi</taxon>
        <taxon>Dikarya</taxon>
        <taxon>Ascomycota</taxon>
        <taxon>Pezizomycotina</taxon>
        <taxon>Dothideomycetes</taxon>
        <taxon>Pleosporomycetidae</taxon>
        <taxon>Pleosporales</taxon>
        <taxon>Pleosporineae</taxon>
        <taxon>Pleosporaceae</taxon>
        <taxon>Alternaria</taxon>
        <taxon>Alternaria sect. Panax</taxon>
    </lineage>
</organism>
<feature type="region of interest" description="Disordered" evidence="1">
    <location>
        <begin position="1062"/>
        <end position="1137"/>
    </location>
</feature>
<dbReference type="CDD" id="cd06503">
    <property type="entry name" value="ATP-synt_Fo_b"/>
    <property type="match status" value="1"/>
</dbReference>
<feature type="compositionally biased region" description="Basic and acidic residues" evidence="1">
    <location>
        <begin position="894"/>
        <end position="912"/>
    </location>
</feature>
<feature type="compositionally biased region" description="Acidic residues" evidence="1">
    <location>
        <begin position="370"/>
        <end position="379"/>
    </location>
</feature>
<feature type="compositionally biased region" description="Basic and acidic residues" evidence="1">
    <location>
        <begin position="1062"/>
        <end position="1084"/>
    </location>
</feature>
<protein>
    <submittedName>
        <fullName evidence="2">Uncharacterized protein</fullName>
    </submittedName>
</protein>
<feature type="region of interest" description="Disordered" evidence="1">
    <location>
        <begin position="365"/>
        <end position="387"/>
    </location>
</feature>
<feature type="compositionally biased region" description="Polar residues" evidence="1">
    <location>
        <begin position="1182"/>
        <end position="1192"/>
    </location>
</feature>
<feature type="compositionally biased region" description="Basic and acidic residues" evidence="1">
    <location>
        <begin position="1229"/>
        <end position="1258"/>
    </location>
</feature>
<feature type="compositionally biased region" description="Basic and acidic residues" evidence="1">
    <location>
        <begin position="1538"/>
        <end position="1547"/>
    </location>
</feature>